<dbReference type="RefSeq" id="WP_129018537.1">
    <property type="nucleotide sequence ID" value="NZ_SDDZ01000013.1"/>
</dbReference>
<proteinExistence type="predicted"/>
<feature type="chain" id="PRO_5020682642" evidence="1">
    <location>
        <begin position="23"/>
        <end position="179"/>
    </location>
</feature>
<organism evidence="2 3">
    <name type="scientific">Gelidibacter gilvus</name>
    <dbReference type="NCBI Taxonomy" id="59602"/>
    <lineage>
        <taxon>Bacteria</taxon>
        <taxon>Pseudomonadati</taxon>
        <taxon>Bacteroidota</taxon>
        <taxon>Flavobacteriia</taxon>
        <taxon>Flavobacteriales</taxon>
        <taxon>Flavobacteriaceae</taxon>
        <taxon>Gelidibacter</taxon>
    </lineage>
</organism>
<dbReference type="InterPro" id="IPR021314">
    <property type="entry name" value="DUF2911"/>
</dbReference>
<evidence type="ECO:0000313" key="3">
    <source>
        <dbReference type="Proteomes" id="UP000289792"/>
    </source>
</evidence>
<dbReference type="Proteomes" id="UP000289792">
    <property type="component" value="Unassembled WGS sequence"/>
</dbReference>
<sequence>MKTVIKTLVFTLALVFSHTSNAQKFSDLDPSPMDAATYPSNYKISDKAIKVIYSRPQLKGRDVAKLAPNYEVWRTGANEATEITFYKPVTFGDVKVKAGTYTLFTIPNDKEWTVILSSDINVWGAYTYKQDNDVARIKVPVAQGKDILEAFSITFEESKSGADMYMGWGTLRVKVPFTL</sequence>
<dbReference type="Pfam" id="PF11138">
    <property type="entry name" value="DUF2911"/>
    <property type="match status" value="1"/>
</dbReference>
<comment type="caution">
    <text evidence="2">The sequence shown here is derived from an EMBL/GenBank/DDBJ whole genome shotgun (WGS) entry which is preliminary data.</text>
</comment>
<feature type="signal peptide" evidence="1">
    <location>
        <begin position="1"/>
        <end position="22"/>
    </location>
</feature>
<reference evidence="2 3" key="1">
    <citation type="submission" date="2019-01" db="EMBL/GenBank/DDBJ databases">
        <title>Genome sequence of the Antarctic species Gelidibacter gilvus ACAM 158(T).</title>
        <authorList>
            <person name="Bowman J.P."/>
        </authorList>
    </citation>
    <scope>NUCLEOTIDE SEQUENCE [LARGE SCALE GENOMIC DNA]</scope>
    <source>
        <strain evidence="2 3">IC158</strain>
    </source>
</reference>
<keyword evidence="1" id="KW-0732">Signal</keyword>
<dbReference type="OrthoDB" id="187854at2"/>
<keyword evidence="3" id="KW-1185">Reference proteome</keyword>
<name>A0A4Q0XFQ8_9FLAO</name>
<dbReference type="AlphaFoldDB" id="A0A4Q0XFQ8"/>
<accession>A0A4Q0XFQ8</accession>
<evidence type="ECO:0000256" key="1">
    <source>
        <dbReference type="SAM" id="SignalP"/>
    </source>
</evidence>
<dbReference type="EMBL" id="SDDZ01000013">
    <property type="protein sequence ID" value="RXJ45539.1"/>
    <property type="molecule type" value="Genomic_DNA"/>
</dbReference>
<protein>
    <submittedName>
        <fullName evidence="2">DUF2911 domain-containing protein</fullName>
    </submittedName>
</protein>
<gene>
    <name evidence="2" type="ORF">ESZ48_16145</name>
</gene>
<evidence type="ECO:0000313" key="2">
    <source>
        <dbReference type="EMBL" id="RXJ45539.1"/>
    </source>
</evidence>